<dbReference type="EMBL" id="AP022564">
    <property type="protein sequence ID" value="BBX24842.1"/>
    <property type="molecule type" value="Genomic_DNA"/>
</dbReference>
<accession>A0AAD1I091</accession>
<sequence length="243" mass="25305">MPLSVSAGQTCTVDTVEYAPGRLVDLFGEPSGRTALLWHGKQPDARSAVRPLAELVAAHGMQVVVPDWNSHRDDGGRADLLGSVRFARERAADADGLILVGWSMGGAAAAGLAIQASRYGVGFSHVVCLAGAFMVPDPISGEVPAAWLPGDRRCPITLLHGTADDVVPLTASREFAAALAHHRWPVELVELAADHGSIAGAGYDPEADRYAAATDRHTLAVAAEVAGRITAAPPARTGRSSPR</sequence>
<dbReference type="InterPro" id="IPR029058">
    <property type="entry name" value="AB_hydrolase_fold"/>
</dbReference>
<dbReference type="Gene3D" id="3.40.50.1820">
    <property type="entry name" value="alpha/beta hydrolase"/>
    <property type="match status" value="1"/>
</dbReference>
<name>A0AAD1I091_9MYCO</name>
<evidence type="ECO:0008006" key="3">
    <source>
        <dbReference type="Google" id="ProtNLM"/>
    </source>
</evidence>
<dbReference type="Proteomes" id="UP000467636">
    <property type="component" value="Chromosome"/>
</dbReference>
<keyword evidence="2" id="KW-1185">Reference proteome</keyword>
<reference evidence="1 2" key="1">
    <citation type="journal article" date="2019" name="Emerg. Microbes Infect.">
        <title>Comprehensive subspecies identification of 175 nontuberculous mycobacteria species based on 7547 genomic profiles.</title>
        <authorList>
            <person name="Matsumoto Y."/>
            <person name="Kinjo T."/>
            <person name="Motooka D."/>
            <person name="Nabeya D."/>
            <person name="Jung N."/>
            <person name="Uechi K."/>
            <person name="Horii T."/>
            <person name="Iida T."/>
            <person name="Fujita J."/>
            <person name="Nakamura S."/>
        </authorList>
    </citation>
    <scope>NUCLEOTIDE SEQUENCE [LARGE SCALE GENOMIC DNA]</scope>
    <source>
        <strain evidence="1 2">JCM 12143</strain>
    </source>
</reference>
<organism evidence="1 2">
    <name type="scientific">Mycolicibacter terrae</name>
    <dbReference type="NCBI Taxonomy" id="1788"/>
    <lineage>
        <taxon>Bacteria</taxon>
        <taxon>Bacillati</taxon>
        <taxon>Actinomycetota</taxon>
        <taxon>Actinomycetes</taxon>
        <taxon>Mycobacteriales</taxon>
        <taxon>Mycobacteriaceae</taxon>
        <taxon>Mycolicibacter</taxon>
    </lineage>
</organism>
<dbReference type="SUPFAM" id="SSF53474">
    <property type="entry name" value="alpha/beta-Hydrolases"/>
    <property type="match status" value="1"/>
</dbReference>
<proteinExistence type="predicted"/>
<dbReference type="AlphaFoldDB" id="A0AAD1I091"/>
<gene>
    <name evidence="1" type="ORF">MTER_42530</name>
</gene>
<evidence type="ECO:0000313" key="2">
    <source>
        <dbReference type="Proteomes" id="UP000467636"/>
    </source>
</evidence>
<protein>
    <recommendedName>
        <fullName evidence="3">Esterase</fullName>
    </recommendedName>
</protein>
<evidence type="ECO:0000313" key="1">
    <source>
        <dbReference type="EMBL" id="BBX24842.1"/>
    </source>
</evidence>